<protein>
    <recommendedName>
        <fullName evidence="3">DNA damage-binding protein 1</fullName>
    </recommendedName>
</protein>
<dbReference type="AlphaFoldDB" id="A0A1E3Q0Z4"/>
<evidence type="ECO:0000259" key="8">
    <source>
        <dbReference type="Pfam" id="PF23726"/>
    </source>
</evidence>
<sequence length="1125" mass="123717">MSYSVSIHKPSSVRHAVCTDLIAPGEYSLILARPASIDVYVIQSSSLSLQYSLPVNGTITSLLAFKPTTSSTSWLFVLTEDCIGFTLSYTDERLVTEQISTDLDERFLPDTDTEHIAIIDPQFRAILLHTYKSSLTFIPLVQAATSNKKRAAKLPAAATTTGLQVTGTLYPARRLPIEELIIISIIFLENVERPTIAVLYRDGQHARHVKVYEINEMGNALEEANGSGLRNVDQGASLLVPFPTPTGGFFLLGEQLLTYFPPTNSKDRKPKKIPFNGPINFCAWACIDENGKRFLLGDEFGQIYILQVKLAYDSDVPVVADWKIKNIGETSIPTTLTYLDSGFFFVTSHFSPSTLFYLSPEEPHVQTVQVIPNLAPITDFQLVNRENTTDVIACSGGFKSGSLRIIRSGVGVDALAEIAGIKGITGLWTFDDDIVVASFIENTMVVKCDPESGTFEELPGWWHIASNEPTIEMAEYGSKIAHINPSSVTIVDTTNGQLISTYKGRQISVAAITPQVIIIAMSLTTLVELSWDLTVINTVTLLDEISCIAAKEDLCVVGLWNEDRAGIYSLPDLHKVGDTENLCGGNVRSLKISTLDSIAEPILFVGMADGTLHSYHLGPSTAMDGELTEQKITILGTQPVSLYSLKNSIFAVSSHPSMIYGHAKKITISSVNLQAPTAIAVCKDTSIAEDPDASDVLIFATDDKITYGVIDQLMSTHVQTLELKETARRLTIMSPAAGVIGLITLKTELDSYSGDEIINCFVKIVDSSLFEVVDSYALQENEMAESITSGFYDGTEYLVVGTGFAADREEYTKGRVLVFEITPEKRLSLVLQNELHGGIYAMCEVNGNLVCAVNAIVRLCTISTNPMTGSLDFKLQCGFRSPVMAITLSTYEDYVLVGDLMKSVALLQVRKVSSTEGVEYMFHEVARYYEPMWMTDVEILDEKTSIGTEAEGNIVVFQREEMTGMRNSSFMPKNDEDPVLEVISSMRVGEVVNRIRRITKQSTDMSVADPVVVPQAYYATRDGAIYLYGQISPQHINTLINLQSNMSKIVKSAGDLKITSYRAFSNQRRKLYEPVRFVDGDFIEQFLELSQLEKEQTVQGVNGGVNLSLSVGQVSGIVEDLKRLR</sequence>
<feature type="domain" description="RSE1/DDB1/CPSF1 first beta-propeller" evidence="7">
    <location>
        <begin position="12"/>
        <end position="370"/>
    </location>
</feature>
<evidence type="ECO:0000313" key="9">
    <source>
        <dbReference type="EMBL" id="ODQ71363.1"/>
    </source>
</evidence>
<evidence type="ECO:0000313" key="10">
    <source>
        <dbReference type="Proteomes" id="UP000094385"/>
    </source>
</evidence>
<evidence type="ECO:0000256" key="3">
    <source>
        <dbReference type="ARBA" id="ARBA00014577"/>
    </source>
</evidence>
<evidence type="ECO:0000259" key="6">
    <source>
        <dbReference type="Pfam" id="PF03178"/>
    </source>
</evidence>
<proteinExistence type="inferred from homology"/>
<comment type="similarity">
    <text evidence="2">Belongs to the DDB1 family.</text>
</comment>
<evidence type="ECO:0000256" key="2">
    <source>
        <dbReference type="ARBA" id="ARBA00007453"/>
    </source>
</evidence>
<evidence type="ECO:0000256" key="5">
    <source>
        <dbReference type="ARBA" id="ARBA00023242"/>
    </source>
</evidence>
<dbReference type="SUPFAM" id="SSF50978">
    <property type="entry name" value="WD40 repeat-like"/>
    <property type="match status" value="1"/>
</dbReference>
<dbReference type="GO" id="GO:0005634">
    <property type="term" value="C:nucleus"/>
    <property type="evidence" value="ECO:0007669"/>
    <property type="project" value="UniProtKB-SubCell"/>
</dbReference>
<dbReference type="InterPro" id="IPR036322">
    <property type="entry name" value="WD40_repeat_dom_sf"/>
</dbReference>
<keyword evidence="10" id="KW-1185">Reference proteome</keyword>
<dbReference type="Pfam" id="PF10433">
    <property type="entry name" value="Beta-prop_RSE1_1st"/>
    <property type="match status" value="1"/>
</dbReference>
<dbReference type="Gene3D" id="1.10.150.910">
    <property type="match status" value="1"/>
</dbReference>
<evidence type="ECO:0000256" key="1">
    <source>
        <dbReference type="ARBA" id="ARBA00004123"/>
    </source>
</evidence>
<evidence type="ECO:0000256" key="4">
    <source>
        <dbReference type="ARBA" id="ARBA00022664"/>
    </source>
</evidence>
<dbReference type="Proteomes" id="UP000094385">
    <property type="component" value="Unassembled WGS sequence"/>
</dbReference>
<dbReference type="GO" id="GO:0003676">
    <property type="term" value="F:nucleic acid binding"/>
    <property type="evidence" value="ECO:0007669"/>
    <property type="project" value="InterPro"/>
</dbReference>
<dbReference type="GO" id="GO:0006397">
    <property type="term" value="P:mRNA processing"/>
    <property type="evidence" value="ECO:0007669"/>
    <property type="project" value="UniProtKB-KW"/>
</dbReference>
<dbReference type="PANTHER" id="PTHR10644">
    <property type="entry name" value="DNA REPAIR/RNA PROCESSING CPSF FAMILY"/>
    <property type="match status" value="1"/>
</dbReference>
<dbReference type="InterPro" id="IPR011047">
    <property type="entry name" value="Quinoprotein_ADH-like_sf"/>
</dbReference>
<reference evidence="9 10" key="1">
    <citation type="journal article" date="2016" name="Proc. Natl. Acad. Sci. U.S.A.">
        <title>Comparative genomics of biotechnologically important yeasts.</title>
        <authorList>
            <person name="Riley R."/>
            <person name="Haridas S."/>
            <person name="Wolfe K.H."/>
            <person name="Lopes M.R."/>
            <person name="Hittinger C.T."/>
            <person name="Goeker M."/>
            <person name="Salamov A.A."/>
            <person name="Wisecaver J.H."/>
            <person name="Long T.M."/>
            <person name="Calvey C.H."/>
            <person name="Aerts A.L."/>
            <person name="Barry K.W."/>
            <person name="Choi C."/>
            <person name="Clum A."/>
            <person name="Coughlan A.Y."/>
            <person name="Deshpande S."/>
            <person name="Douglass A.P."/>
            <person name="Hanson S.J."/>
            <person name="Klenk H.-P."/>
            <person name="LaButti K.M."/>
            <person name="Lapidus A."/>
            <person name="Lindquist E.A."/>
            <person name="Lipzen A.M."/>
            <person name="Meier-Kolthoff J.P."/>
            <person name="Ohm R.A."/>
            <person name="Otillar R.P."/>
            <person name="Pangilinan J.L."/>
            <person name="Peng Y."/>
            <person name="Rokas A."/>
            <person name="Rosa C.A."/>
            <person name="Scheuner C."/>
            <person name="Sibirny A.A."/>
            <person name="Slot J.C."/>
            <person name="Stielow J.B."/>
            <person name="Sun H."/>
            <person name="Kurtzman C.P."/>
            <person name="Blackwell M."/>
            <person name="Grigoriev I.V."/>
            <person name="Jeffries T.W."/>
        </authorList>
    </citation>
    <scope>NUCLEOTIDE SEQUENCE [LARGE SCALE GENOMIC DNA]</scope>
    <source>
        <strain evidence="9 10">NRRL Y-11557</strain>
    </source>
</reference>
<feature type="domain" description="RSE1/DDB1/CPSF1 second beta-propeller" evidence="8">
    <location>
        <begin position="418"/>
        <end position="681"/>
    </location>
</feature>
<dbReference type="OrthoDB" id="433457at2759"/>
<dbReference type="Pfam" id="PF23726">
    <property type="entry name" value="Beta-prop_RSE1_2nd"/>
    <property type="match status" value="1"/>
</dbReference>
<keyword evidence="5" id="KW-0539">Nucleus</keyword>
<dbReference type="InterPro" id="IPR058543">
    <property type="entry name" value="Beta-prop_RSE1/DDB1/CPSF1_2nd"/>
</dbReference>
<comment type="subcellular location">
    <subcellularLocation>
        <location evidence="1">Nucleus</location>
    </subcellularLocation>
</comment>
<dbReference type="Pfam" id="PF03178">
    <property type="entry name" value="CPSF_A"/>
    <property type="match status" value="1"/>
</dbReference>
<dbReference type="InterPro" id="IPR050358">
    <property type="entry name" value="RSE1/DDB1/CFT1"/>
</dbReference>
<dbReference type="SUPFAM" id="SSF50998">
    <property type="entry name" value="Quinoprotein alcohol dehydrogenase-like"/>
    <property type="match status" value="1"/>
</dbReference>
<dbReference type="InterPro" id="IPR015943">
    <property type="entry name" value="WD40/YVTN_repeat-like_dom_sf"/>
</dbReference>
<dbReference type="STRING" id="675824.A0A1E3Q0Z4"/>
<keyword evidence="4" id="KW-0507">mRNA processing</keyword>
<dbReference type="InterPro" id="IPR018846">
    <property type="entry name" value="Beta-prop_RSE1/DDB1/CPSF1_1st"/>
</dbReference>
<dbReference type="Gene3D" id="2.130.10.10">
    <property type="entry name" value="YVTN repeat-like/Quinoprotein amine dehydrogenase"/>
    <property type="match status" value="3"/>
</dbReference>
<dbReference type="InterPro" id="IPR004871">
    <property type="entry name" value="RSE1/DDB1/CPSF1_C"/>
</dbReference>
<accession>A0A1E3Q0Z4</accession>
<organism evidence="9 10">
    <name type="scientific">Lipomyces starkeyi NRRL Y-11557</name>
    <dbReference type="NCBI Taxonomy" id="675824"/>
    <lineage>
        <taxon>Eukaryota</taxon>
        <taxon>Fungi</taxon>
        <taxon>Dikarya</taxon>
        <taxon>Ascomycota</taxon>
        <taxon>Saccharomycotina</taxon>
        <taxon>Lipomycetes</taxon>
        <taxon>Lipomycetales</taxon>
        <taxon>Lipomycetaceae</taxon>
        <taxon>Lipomyces</taxon>
    </lineage>
</organism>
<dbReference type="EMBL" id="KV454298">
    <property type="protein sequence ID" value="ODQ71363.1"/>
    <property type="molecule type" value="Genomic_DNA"/>
</dbReference>
<evidence type="ECO:0000259" key="7">
    <source>
        <dbReference type="Pfam" id="PF10433"/>
    </source>
</evidence>
<feature type="domain" description="RSE1/DDB1/CPSF1 C-terminal" evidence="6">
    <location>
        <begin position="761"/>
        <end position="1087"/>
    </location>
</feature>
<name>A0A1E3Q0Z4_LIPST</name>
<gene>
    <name evidence="9" type="ORF">LIPSTDRAFT_154092</name>
</gene>